<sequence length="105" mass="11755">MQPPVIPTAQRCLNHGDREGAARCPECENVFCRECVTEHDGRMICRGCLETLSQVVEKPRKEWLRNAGGWLAACIGLLLVWFVFFVLGDILVSIPSSFHEGLVVK</sequence>
<dbReference type="EMBL" id="CP136920">
    <property type="protein sequence ID" value="WOO42180.1"/>
    <property type="molecule type" value="Genomic_DNA"/>
</dbReference>
<evidence type="ECO:0000313" key="3">
    <source>
        <dbReference type="Proteomes" id="UP001304300"/>
    </source>
</evidence>
<dbReference type="Proteomes" id="UP001304300">
    <property type="component" value="Chromosome"/>
</dbReference>
<keyword evidence="3" id="KW-1185">Reference proteome</keyword>
<feature type="transmembrane region" description="Helical" evidence="1">
    <location>
        <begin position="67"/>
        <end position="87"/>
    </location>
</feature>
<reference evidence="2 3" key="1">
    <citation type="submission" date="2023-10" db="EMBL/GenBank/DDBJ databases">
        <title>Rubellicoccus peritrichatus gen. nov., sp. nov., isolated from an algae of coral reef tank.</title>
        <authorList>
            <person name="Luo J."/>
        </authorList>
    </citation>
    <scope>NUCLEOTIDE SEQUENCE [LARGE SCALE GENOMIC DNA]</scope>
    <source>
        <strain evidence="2 3">CR14</strain>
    </source>
</reference>
<organism evidence="2 3">
    <name type="scientific">Rubellicoccus peritrichatus</name>
    <dbReference type="NCBI Taxonomy" id="3080537"/>
    <lineage>
        <taxon>Bacteria</taxon>
        <taxon>Pseudomonadati</taxon>
        <taxon>Verrucomicrobiota</taxon>
        <taxon>Opitutia</taxon>
        <taxon>Puniceicoccales</taxon>
        <taxon>Cerasicoccaceae</taxon>
        <taxon>Rubellicoccus</taxon>
    </lineage>
</organism>
<protein>
    <recommendedName>
        <fullName evidence="4">Rhomboid family protein</fullName>
    </recommendedName>
</protein>
<name>A0AAQ3QWU1_9BACT</name>
<accession>A0AAQ3QWU1</accession>
<keyword evidence="1" id="KW-0472">Membrane</keyword>
<evidence type="ECO:0000256" key="1">
    <source>
        <dbReference type="SAM" id="Phobius"/>
    </source>
</evidence>
<evidence type="ECO:0008006" key="4">
    <source>
        <dbReference type="Google" id="ProtNLM"/>
    </source>
</evidence>
<dbReference type="AlphaFoldDB" id="A0AAQ3QWU1"/>
<keyword evidence="1" id="KW-0812">Transmembrane</keyword>
<dbReference type="RefSeq" id="WP_317834665.1">
    <property type="nucleotide sequence ID" value="NZ_CP136920.1"/>
</dbReference>
<dbReference type="KEGG" id="puo:RZN69_03700"/>
<evidence type="ECO:0000313" key="2">
    <source>
        <dbReference type="EMBL" id="WOO42180.1"/>
    </source>
</evidence>
<gene>
    <name evidence="2" type="ORF">RZN69_03700</name>
</gene>
<proteinExistence type="predicted"/>
<keyword evidence="1" id="KW-1133">Transmembrane helix</keyword>